<dbReference type="GeneID" id="10509044"/>
<sequence>MLFKSLQSITQTQSRVEVSSVGITGTSSQSKNSVALLDNNNVSILNNNQGNNVLGILSQQTQ</sequence>
<organism evidence="1 2">
    <name type="scientific">Dictyostelium purpureum</name>
    <name type="common">Slime mold</name>
    <dbReference type="NCBI Taxonomy" id="5786"/>
    <lineage>
        <taxon>Eukaryota</taxon>
        <taxon>Amoebozoa</taxon>
        <taxon>Evosea</taxon>
        <taxon>Eumycetozoa</taxon>
        <taxon>Dictyostelia</taxon>
        <taxon>Dictyosteliales</taxon>
        <taxon>Dictyosteliaceae</taxon>
        <taxon>Dictyostelium</taxon>
    </lineage>
</organism>
<dbReference type="VEuPathDB" id="AmoebaDB:DICPUDRAFT_157611"/>
<keyword evidence="2" id="KW-1185">Reference proteome</keyword>
<dbReference type="EMBL" id="GL871314">
    <property type="protein sequence ID" value="EGC30611.1"/>
    <property type="molecule type" value="Genomic_DNA"/>
</dbReference>
<evidence type="ECO:0000313" key="1">
    <source>
        <dbReference type="EMBL" id="EGC30611.1"/>
    </source>
</evidence>
<dbReference type="InParanoid" id="F0ZZK9"/>
<protein>
    <submittedName>
        <fullName evidence="1">Uncharacterized protein</fullName>
    </submittedName>
</protein>
<proteinExistence type="predicted"/>
<name>F0ZZK9_DICPU</name>
<reference evidence="2" key="1">
    <citation type="journal article" date="2011" name="Genome Biol.">
        <title>Comparative genomics of the social amoebae Dictyostelium discoideum and Dictyostelium purpureum.</title>
        <authorList>
            <consortium name="US DOE Joint Genome Institute (JGI-PGF)"/>
            <person name="Sucgang R."/>
            <person name="Kuo A."/>
            <person name="Tian X."/>
            <person name="Salerno W."/>
            <person name="Parikh A."/>
            <person name="Feasley C.L."/>
            <person name="Dalin E."/>
            <person name="Tu H."/>
            <person name="Huang E."/>
            <person name="Barry K."/>
            <person name="Lindquist E."/>
            <person name="Shapiro H."/>
            <person name="Bruce D."/>
            <person name="Schmutz J."/>
            <person name="Salamov A."/>
            <person name="Fey P."/>
            <person name="Gaudet P."/>
            <person name="Anjard C."/>
            <person name="Babu M.M."/>
            <person name="Basu S."/>
            <person name="Bushmanova Y."/>
            <person name="van der Wel H."/>
            <person name="Katoh-Kurasawa M."/>
            <person name="Dinh C."/>
            <person name="Coutinho P.M."/>
            <person name="Saito T."/>
            <person name="Elias M."/>
            <person name="Schaap P."/>
            <person name="Kay R.R."/>
            <person name="Henrissat B."/>
            <person name="Eichinger L."/>
            <person name="Rivero F."/>
            <person name="Putnam N.H."/>
            <person name="West C.M."/>
            <person name="Loomis W.F."/>
            <person name="Chisholm R.L."/>
            <person name="Shaulsky G."/>
            <person name="Strassmann J.E."/>
            <person name="Queller D.C."/>
            <person name="Kuspa A."/>
            <person name="Grigoriev I.V."/>
        </authorList>
    </citation>
    <scope>NUCLEOTIDE SEQUENCE [LARGE SCALE GENOMIC DNA]</scope>
    <source>
        <strain evidence="2">QSDP1</strain>
    </source>
</reference>
<evidence type="ECO:0000313" key="2">
    <source>
        <dbReference type="Proteomes" id="UP000001064"/>
    </source>
</evidence>
<dbReference type="Proteomes" id="UP000001064">
    <property type="component" value="Unassembled WGS sequence"/>
</dbReference>
<accession>F0ZZK9</accession>
<dbReference type="RefSeq" id="XP_003292846.1">
    <property type="nucleotide sequence ID" value="XM_003292798.1"/>
</dbReference>
<gene>
    <name evidence="1" type="ORF">DICPUDRAFT_157611</name>
</gene>
<dbReference type="AlphaFoldDB" id="F0ZZK9"/>
<dbReference type="KEGG" id="dpp:DICPUDRAFT_157611"/>